<protein>
    <submittedName>
        <fullName evidence="1">Uncharacterized protein</fullName>
    </submittedName>
</protein>
<keyword evidence="2" id="KW-1185">Reference proteome</keyword>
<dbReference type="AlphaFoldDB" id="A0A5J9VMQ7"/>
<organism evidence="1 2">
    <name type="scientific">Eragrostis curvula</name>
    <name type="common">weeping love grass</name>
    <dbReference type="NCBI Taxonomy" id="38414"/>
    <lineage>
        <taxon>Eukaryota</taxon>
        <taxon>Viridiplantae</taxon>
        <taxon>Streptophyta</taxon>
        <taxon>Embryophyta</taxon>
        <taxon>Tracheophyta</taxon>
        <taxon>Spermatophyta</taxon>
        <taxon>Magnoliopsida</taxon>
        <taxon>Liliopsida</taxon>
        <taxon>Poales</taxon>
        <taxon>Poaceae</taxon>
        <taxon>PACMAD clade</taxon>
        <taxon>Chloridoideae</taxon>
        <taxon>Eragrostideae</taxon>
        <taxon>Eragrostidinae</taxon>
        <taxon>Eragrostis</taxon>
    </lineage>
</organism>
<evidence type="ECO:0000313" key="2">
    <source>
        <dbReference type="Proteomes" id="UP000324897"/>
    </source>
</evidence>
<proteinExistence type="predicted"/>
<accession>A0A5J9VMQ7</accession>
<dbReference type="Proteomes" id="UP000324897">
    <property type="component" value="Chromosome 4"/>
</dbReference>
<gene>
    <name evidence="1" type="ORF">EJB05_10758</name>
</gene>
<sequence>MKAAGTCDIAQSLHLADEAPQYTRAICRRQPSIWLRRRRSLEGKAGRARRKILAQTGPFKSVSKDVYVRTRNKGRDGYAIFENCNSIYIVVDMASASRYWSASTRSRPNPRQILTAHWLPRLPRLSPIVTSQVYHGGPHRR</sequence>
<name>A0A5J9VMQ7_9POAL</name>
<comment type="caution">
    <text evidence="1">The sequence shown here is derived from an EMBL/GenBank/DDBJ whole genome shotgun (WGS) entry which is preliminary data.</text>
</comment>
<dbReference type="EMBL" id="RWGY01000007">
    <property type="protein sequence ID" value="TVU37443.1"/>
    <property type="molecule type" value="Genomic_DNA"/>
</dbReference>
<dbReference type="Gramene" id="TVU37443">
    <property type="protein sequence ID" value="TVU37443"/>
    <property type="gene ID" value="EJB05_10758"/>
</dbReference>
<reference evidence="1 2" key="1">
    <citation type="journal article" date="2019" name="Sci. Rep.">
        <title>A high-quality genome of Eragrostis curvula grass provides insights into Poaceae evolution and supports new strategies to enhance forage quality.</title>
        <authorList>
            <person name="Carballo J."/>
            <person name="Santos B.A.C.M."/>
            <person name="Zappacosta D."/>
            <person name="Garbus I."/>
            <person name="Selva J.P."/>
            <person name="Gallo C.A."/>
            <person name="Diaz A."/>
            <person name="Albertini E."/>
            <person name="Caccamo M."/>
            <person name="Echenique V."/>
        </authorList>
    </citation>
    <scope>NUCLEOTIDE SEQUENCE [LARGE SCALE GENOMIC DNA]</scope>
    <source>
        <strain evidence="2">cv. Victoria</strain>
        <tissue evidence="1">Leaf</tissue>
    </source>
</reference>
<evidence type="ECO:0000313" key="1">
    <source>
        <dbReference type="EMBL" id="TVU37443.1"/>
    </source>
</evidence>